<reference evidence="1" key="1">
    <citation type="submission" date="2021-03" db="EMBL/GenBank/DDBJ databases">
        <title>Streptomyces poriferae sp. nov., a novel marine sponge-derived Actinobacteria species with anti-MRSA activity.</title>
        <authorList>
            <person name="Sandoval-Powers M."/>
            <person name="Kralova S."/>
            <person name="Nguyen G.-S."/>
            <person name="Fawwal D."/>
            <person name="Degnes K."/>
            <person name="Klinkenberg G."/>
            <person name="Sletta H."/>
            <person name="Wentzel A."/>
            <person name="Liles M.R."/>
        </authorList>
    </citation>
    <scope>NUCLEOTIDE SEQUENCE</scope>
    <source>
        <strain evidence="1">DSM 41794</strain>
    </source>
</reference>
<organism evidence="1 2">
    <name type="scientific">Streptomyces beijiangensis</name>
    <dbReference type="NCBI Taxonomy" id="163361"/>
    <lineage>
        <taxon>Bacteria</taxon>
        <taxon>Bacillati</taxon>
        <taxon>Actinomycetota</taxon>
        <taxon>Actinomycetes</taxon>
        <taxon>Kitasatosporales</taxon>
        <taxon>Streptomycetaceae</taxon>
        <taxon>Streptomyces</taxon>
    </lineage>
</organism>
<sequence length="86" mass="8732">MTLYAGTAQANTSPGAQAEIGSPTVDCGGTTDGIAVCDDDPGEFVCKDASATPFRYYARNSDGSCAPGAVDVTTLPIPHPEPQIPT</sequence>
<dbReference type="RefSeq" id="WP_206961799.1">
    <property type="nucleotide sequence ID" value="NZ_BAAAJJ010000002.1"/>
</dbReference>
<dbReference type="AlphaFoldDB" id="A0A939F4I8"/>
<comment type="caution">
    <text evidence="1">The sequence shown here is derived from an EMBL/GenBank/DDBJ whole genome shotgun (WGS) entry which is preliminary data.</text>
</comment>
<dbReference type="EMBL" id="JAFLRJ010000099">
    <property type="protein sequence ID" value="MBO0512406.1"/>
    <property type="molecule type" value="Genomic_DNA"/>
</dbReference>
<evidence type="ECO:0000313" key="2">
    <source>
        <dbReference type="Proteomes" id="UP000664167"/>
    </source>
</evidence>
<gene>
    <name evidence="1" type="ORF">J0695_11390</name>
</gene>
<name>A0A939F4I8_9ACTN</name>
<evidence type="ECO:0000313" key="1">
    <source>
        <dbReference type="EMBL" id="MBO0512406.1"/>
    </source>
</evidence>
<dbReference type="Proteomes" id="UP000664167">
    <property type="component" value="Unassembled WGS sequence"/>
</dbReference>
<accession>A0A939F4I8</accession>
<proteinExistence type="predicted"/>
<protein>
    <submittedName>
        <fullName evidence="1">Uncharacterized protein</fullName>
    </submittedName>
</protein>
<keyword evidence="2" id="KW-1185">Reference proteome</keyword>